<dbReference type="PANTHER" id="PTHR40012">
    <property type="entry name" value="AUTOPHAGY-RELATED PROTEIN 29"/>
    <property type="match status" value="1"/>
</dbReference>
<evidence type="ECO:0000256" key="5">
    <source>
        <dbReference type="ARBA" id="ARBA00022927"/>
    </source>
</evidence>
<dbReference type="InterPro" id="IPR039113">
    <property type="entry name" value="ATG29"/>
</dbReference>
<evidence type="ECO:0000256" key="1">
    <source>
        <dbReference type="ARBA" id="ARBA00004329"/>
    </source>
</evidence>
<dbReference type="AlphaFoldDB" id="A0A1X2GEF7"/>
<dbReference type="InterPro" id="IPR040666">
    <property type="entry name" value="Atg29_N"/>
</dbReference>
<keyword evidence="5" id="KW-0653">Protein transport</keyword>
<evidence type="ECO:0000256" key="4">
    <source>
        <dbReference type="ARBA" id="ARBA00022448"/>
    </source>
</evidence>
<organism evidence="9 10">
    <name type="scientific">Hesseltinella vesiculosa</name>
    <dbReference type="NCBI Taxonomy" id="101127"/>
    <lineage>
        <taxon>Eukaryota</taxon>
        <taxon>Fungi</taxon>
        <taxon>Fungi incertae sedis</taxon>
        <taxon>Mucoromycota</taxon>
        <taxon>Mucoromycotina</taxon>
        <taxon>Mucoromycetes</taxon>
        <taxon>Mucorales</taxon>
        <taxon>Cunninghamellaceae</taxon>
        <taxon>Hesseltinella</taxon>
    </lineage>
</organism>
<dbReference type="EMBL" id="MCGT01000019">
    <property type="protein sequence ID" value="ORX51921.1"/>
    <property type="molecule type" value="Genomic_DNA"/>
</dbReference>
<feature type="compositionally biased region" description="Basic and acidic residues" evidence="7">
    <location>
        <begin position="256"/>
        <end position="267"/>
    </location>
</feature>
<evidence type="ECO:0000256" key="3">
    <source>
        <dbReference type="ARBA" id="ARBA00013784"/>
    </source>
</evidence>
<feature type="region of interest" description="Disordered" evidence="7">
    <location>
        <begin position="443"/>
        <end position="470"/>
    </location>
</feature>
<comment type="caution">
    <text evidence="9">The sequence shown here is derived from an EMBL/GenBank/DDBJ whole genome shotgun (WGS) entry which is preliminary data.</text>
</comment>
<feature type="domain" description="Atg29 N-terminal" evidence="8">
    <location>
        <begin position="9"/>
        <end position="58"/>
    </location>
</feature>
<evidence type="ECO:0000313" key="10">
    <source>
        <dbReference type="Proteomes" id="UP000242146"/>
    </source>
</evidence>
<gene>
    <name evidence="9" type="ORF">DM01DRAFT_1384195</name>
</gene>
<feature type="region of interest" description="Disordered" evidence="7">
    <location>
        <begin position="313"/>
        <end position="382"/>
    </location>
</feature>
<dbReference type="STRING" id="101127.A0A1X2GEF7"/>
<dbReference type="Gene3D" id="1.10.10.2570">
    <property type="match status" value="1"/>
</dbReference>
<evidence type="ECO:0000256" key="7">
    <source>
        <dbReference type="SAM" id="MobiDB-lite"/>
    </source>
</evidence>
<evidence type="ECO:0000256" key="6">
    <source>
        <dbReference type="ARBA" id="ARBA00023006"/>
    </source>
</evidence>
<feature type="region of interest" description="Disordered" evidence="7">
    <location>
        <begin position="199"/>
        <end position="270"/>
    </location>
</feature>
<feature type="compositionally biased region" description="Low complexity" evidence="7">
    <location>
        <begin position="88"/>
        <end position="103"/>
    </location>
</feature>
<feature type="compositionally biased region" description="Low complexity" evidence="7">
    <location>
        <begin position="357"/>
        <end position="379"/>
    </location>
</feature>
<keyword evidence="10" id="KW-1185">Reference proteome</keyword>
<comment type="similarity">
    <text evidence="2">Belongs to the ATG29 family.</text>
</comment>
<feature type="compositionally biased region" description="Low complexity" evidence="7">
    <location>
        <begin position="205"/>
        <end position="216"/>
    </location>
</feature>
<dbReference type="GO" id="GO:0000407">
    <property type="term" value="C:phagophore assembly site"/>
    <property type="evidence" value="ECO:0007669"/>
    <property type="project" value="UniProtKB-SubCell"/>
</dbReference>
<dbReference type="Proteomes" id="UP000242146">
    <property type="component" value="Unassembled WGS sequence"/>
</dbReference>
<feature type="compositionally biased region" description="Polar residues" evidence="7">
    <location>
        <begin position="327"/>
        <end position="346"/>
    </location>
</feature>
<dbReference type="OrthoDB" id="21072at2759"/>
<evidence type="ECO:0000313" key="9">
    <source>
        <dbReference type="EMBL" id="ORX51921.1"/>
    </source>
</evidence>
<feature type="compositionally biased region" description="Low complexity" evidence="7">
    <location>
        <begin position="409"/>
        <end position="426"/>
    </location>
</feature>
<name>A0A1X2GEF7_9FUNG</name>
<reference evidence="9 10" key="1">
    <citation type="submission" date="2016-07" db="EMBL/GenBank/DDBJ databases">
        <title>Pervasive Adenine N6-methylation of Active Genes in Fungi.</title>
        <authorList>
            <consortium name="DOE Joint Genome Institute"/>
            <person name="Mondo S.J."/>
            <person name="Dannebaum R.O."/>
            <person name="Kuo R.C."/>
            <person name="Labutti K."/>
            <person name="Haridas S."/>
            <person name="Kuo A."/>
            <person name="Salamov A."/>
            <person name="Ahrendt S.R."/>
            <person name="Lipzen A."/>
            <person name="Sullivan W."/>
            <person name="Andreopoulos W.B."/>
            <person name="Clum A."/>
            <person name="Lindquist E."/>
            <person name="Daum C."/>
            <person name="Ramamoorthy G.K."/>
            <person name="Gryganskyi A."/>
            <person name="Culley D."/>
            <person name="Magnuson J.K."/>
            <person name="James T.Y."/>
            <person name="O'Malley M.A."/>
            <person name="Stajich J.E."/>
            <person name="Spatafora J.W."/>
            <person name="Visel A."/>
            <person name="Grigoriev I.V."/>
        </authorList>
    </citation>
    <scope>NUCLEOTIDE SEQUENCE [LARGE SCALE GENOMIC DNA]</scope>
    <source>
        <strain evidence="9 10">NRRL 3301</strain>
    </source>
</reference>
<evidence type="ECO:0000256" key="2">
    <source>
        <dbReference type="ARBA" id="ARBA00010082"/>
    </source>
</evidence>
<dbReference type="Pfam" id="PF18388">
    <property type="entry name" value="ATG29_N"/>
    <property type="match status" value="1"/>
</dbReference>
<comment type="subcellular location">
    <subcellularLocation>
        <location evidence="1">Preautophagosomal structure</location>
    </subcellularLocation>
</comment>
<dbReference type="GO" id="GO:0000045">
    <property type="term" value="P:autophagosome assembly"/>
    <property type="evidence" value="ECO:0007669"/>
    <property type="project" value="InterPro"/>
</dbReference>
<evidence type="ECO:0000259" key="8">
    <source>
        <dbReference type="Pfam" id="PF18388"/>
    </source>
</evidence>
<keyword evidence="6" id="KW-0072">Autophagy</keyword>
<protein>
    <recommendedName>
        <fullName evidence="3">Autophagy-related protein 29</fullName>
    </recommendedName>
</protein>
<dbReference type="PANTHER" id="PTHR40012:SF1">
    <property type="entry name" value="AUTOPHAGY-RELATED PROTEIN 29"/>
    <property type="match status" value="1"/>
</dbReference>
<dbReference type="GO" id="GO:0015031">
    <property type="term" value="P:protein transport"/>
    <property type="evidence" value="ECO:0007669"/>
    <property type="project" value="UniProtKB-KW"/>
</dbReference>
<sequence>MNLDQEMIHVVVRLPFKRPPDFVEPTPVVWTDEMEQQLWKYLSQKPADWHEIADKLGVPPVYLARHAAFKYEKQLRDILRLGKVTSIPITPSTPTSPPVSSSSYVQRTPKMNQRPVSTSSSIRSTFMTSTVNANQPVEQGTSSSTGPLADTSMATATAAGITSKQSPSPPHMLRATPSPSHPDDASSMMLSTISTILPRQEQPASSIHSPLIPHSHVPSRHHSPARSDGTSMSVFHDTASAGTPSSGHWPGTDVHYQPKDQPEESHENAAAVDDSDFHDQFAKMQLAMQEEPAFLPSRRSTDGSFLLNSLRLSSSTTTSGTPDTSSRATPNLQHSSRLSYQQTASSEDGRPLLTQPSSSSMASSNTVTTNPATSSAAPAIGIIPSPNEHMALSLPALAPMRTDDSLAHQSSSQNQRRPSSSASQPPGKQKQVLMLHTRDAHLASGSQANSGSSQNSSALNSMSSSFSDLSDSSVTRSAMEDAFLSKLNHGSKMSSLAFSRKYN</sequence>
<feature type="compositionally biased region" description="Polar residues" evidence="7">
    <location>
        <begin position="104"/>
        <end position="166"/>
    </location>
</feature>
<dbReference type="InterPro" id="IPR039362">
    <property type="entry name" value="ATG29_sf"/>
</dbReference>
<keyword evidence="4" id="KW-0813">Transport</keyword>
<feature type="region of interest" description="Disordered" evidence="7">
    <location>
        <begin position="403"/>
        <end position="431"/>
    </location>
</feature>
<proteinExistence type="inferred from homology"/>
<feature type="region of interest" description="Disordered" evidence="7">
    <location>
        <begin position="88"/>
        <end position="187"/>
    </location>
</feature>
<feature type="compositionally biased region" description="Low complexity" evidence="7">
    <location>
        <begin position="313"/>
        <end position="326"/>
    </location>
</feature>
<accession>A0A1X2GEF7</accession>